<sequence length="198" mass="20563">MSWQPYAVPPAPPKRPPLTRAQRTGALVAGAVGFSVFSWGLALLAFSAIATVLVAIFSFVVGLARQGPVDRGTLRFVQWVEGIDGSIVGWVIVGGFLLASILLIVGFFVSQGILRGGRVNRPTAVTWSSIGIALVAGSIVGSLGGLIGSMFGWVAWVDPGVAIAVTTLSGLLSLAVTAAVGAFTWWWMAHVFRASAAD</sequence>
<evidence type="ECO:0000313" key="5">
    <source>
        <dbReference type="Proteomes" id="UP000581087"/>
    </source>
</evidence>
<feature type="transmembrane region" description="Helical" evidence="1">
    <location>
        <begin position="162"/>
        <end position="187"/>
    </location>
</feature>
<protein>
    <submittedName>
        <fullName evidence="3">Uncharacterized protein</fullName>
    </submittedName>
</protein>
<keyword evidence="1" id="KW-1133">Transmembrane helix</keyword>
<organism evidence="3 4">
    <name type="scientific">Agromyces atrinae</name>
    <dbReference type="NCBI Taxonomy" id="592376"/>
    <lineage>
        <taxon>Bacteria</taxon>
        <taxon>Bacillati</taxon>
        <taxon>Actinomycetota</taxon>
        <taxon>Actinomycetes</taxon>
        <taxon>Micrococcales</taxon>
        <taxon>Microbacteriaceae</taxon>
        <taxon>Agromyces</taxon>
    </lineage>
</organism>
<reference evidence="2 5" key="2">
    <citation type="submission" date="2020-07" db="EMBL/GenBank/DDBJ databases">
        <title>Sequencing the genomes of 1000 actinobacteria strains.</title>
        <authorList>
            <person name="Klenk H.-P."/>
        </authorList>
    </citation>
    <scope>NUCLEOTIDE SEQUENCE [LARGE SCALE GENOMIC DNA]</scope>
    <source>
        <strain evidence="2 5">DSM 23870</strain>
    </source>
</reference>
<dbReference type="AlphaFoldDB" id="A0A4Q2M6H4"/>
<keyword evidence="1" id="KW-0472">Membrane</keyword>
<feature type="transmembrane region" description="Helical" evidence="1">
    <location>
        <begin position="87"/>
        <end position="109"/>
    </location>
</feature>
<gene>
    <name evidence="2" type="ORF">BJ972_002583</name>
    <name evidence="3" type="ORF">ESP50_00845</name>
</gene>
<dbReference type="Proteomes" id="UP000581087">
    <property type="component" value="Unassembled WGS sequence"/>
</dbReference>
<proteinExistence type="predicted"/>
<name>A0A4Q2M6H4_9MICO</name>
<accession>A0A4Q2M6H4</accession>
<comment type="caution">
    <text evidence="3">The sequence shown here is derived from an EMBL/GenBank/DDBJ whole genome shotgun (WGS) entry which is preliminary data.</text>
</comment>
<keyword evidence="4" id="KW-1185">Reference proteome</keyword>
<evidence type="ECO:0000313" key="3">
    <source>
        <dbReference type="EMBL" id="RXZ87785.1"/>
    </source>
</evidence>
<keyword evidence="1" id="KW-0812">Transmembrane</keyword>
<feature type="transmembrane region" description="Helical" evidence="1">
    <location>
        <begin position="27"/>
        <end position="60"/>
    </location>
</feature>
<dbReference type="RefSeq" id="WP_129172050.1">
    <property type="nucleotide sequence ID" value="NZ_JACCBI010000001.1"/>
</dbReference>
<dbReference type="OrthoDB" id="5121210at2"/>
<evidence type="ECO:0000313" key="4">
    <source>
        <dbReference type="Proteomes" id="UP000292686"/>
    </source>
</evidence>
<dbReference type="Proteomes" id="UP000292686">
    <property type="component" value="Unassembled WGS sequence"/>
</dbReference>
<dbReference type="EMBL" id="JACCBI010000001">
    <property type="protein sequence ID" value="NYD68064.1"/>
    <property type="molecule type" value="Genomic_DNA"/>
</dbReference>
<dbReference type="EMBL" id="SDPM01000001">
    <property type="protein sequence ID" value="RXZ87785.1"/>
    <property type="molecule type" value="Genomic_DNA"/>
</dbReference>
<evidence type="ECO:0000256" key="1">
    <source>
        <dbReference type="SAM" id="Phobius"/>
    </source>
</evidence>
<evidence type="ECO:0000313" key="2">
    <source>
        <dbReference type="EMBL" id="NYD68064.1"/>
    </source>
</evidence>
<reference evidence="3 4" key="1">
    <citation type="submission" date="2019-01" db="EMBL/GenBank/DDBJ databases">
        <title>Agromyces.</title>
        <authorList>
            <person name="Li J."/>
        </authorList>
    </citation>
    <scope>NUCLEOTIDE SEQUENCE [LARGE SCALE GENOMIC DNA]</scope>
    <source>
        <strain evidence="3 4">DSM 23870</strain>
    </source>
</reference>
<feature type="transmembrane region" description="Helical" evidence="1">
    <location>
        <begin position="130"/>
        <end position="156"/>
    </location>
</feature>